<organism evidence="1 2">
    <name type="scientific">Qipengyuania atrilutea</name>
    <dbReference type="NCBI Taxonomy" id="2744473"/>
    <lineage>
        <taxon>Bacteria</taxon>
        <taxon>Pseudomonadati</taxon>
        <taxon>Pseudomonadota</taxon>
        <taxon>Alphaproteobacteria</taxon>
        <taxon>Sphingomonadales</taxon>
        <taxon>Erythrobacteraceae</taxon>
        <taxon>Qipengyuania</taxon>
    </lineage>
</organism>
<keyword evidence="2" id="KW-1185">Reference proteome</keyword>
<sequence>MLNQDQRDAIAFLNSHGWTDVRIGNVVGRTDKAICQYRKSNGIPAANYRHRIDDRKAISMYEMGETDGAIARVLGVDQSAICYWRKRNGLKANFTGNAPLPKHTKRMAKALLKDGASKTQVATAVGCSVYSVQKIRRGMTSPHLRRTGLSNKDIRHRVRKDTRLLEKIEAAVGAKVPQEIREHASYDMYADLFEGVLSVELIEERASRYRNKAYSMCGSTFEHARLDAANDQGLTLLDRLSDELTETTDYLDDADAHF</sequence>
<evidence type="ECO:0000313" key="1">
    <source>
        <dbReference type="EMBL" id="NVD43503.1"/>
    </source>
</evidence>
<reference evidence="1 2" key="1">
    <citation type="submission" date="2020-06" db="EMBL/GenBank/DDBJ databases">
        <title>Altererythrobacter sp. HHU K3-1.</title>
        <authorList>
            <person name="Zhang D."/>
            <person name="Xue H."/>
        </authorList>
    </citation>
    <scope>NUCLEOTIDE SEQUENCE [LARGE SCALE GENOMIC DNA]</scope>
    <source>
        <strain evidence="1 2">HHU K3-1</strain>
    </source>
</reference>
<proteinExistence type="predicted"/>
<comment type="caution">
    <text evidence="1">The sequence shown here is derived from an EMBL/GenBank/DDBJ whole genome shotgun (WGS) entry which is preliminary data.</text>
</comment>
<dbReference type="RefSeq" id="WP_176265834.1">
    <property type="nucleotide sequence ID" value="NZ_JABWGV010000001.1"/>
</dbReference>
<dbReference type="AlphaFoldDB" id="A0A850H0N4"/>
<dbReference type="Proteomes" id="UP000561438">
    <property type="component" value="Unassembled WGS sequence"/>
</dbReference>
<protein>
    <submittedName>
        <fullName evidence="1">Uncharacterized protein</fullName>
    </submittedName>
</protein>
<gene>
    <name evidence="1" type="ORF">HUV48_00540</name>
</gene>
<dbReference type="EMBL" id="JABWGV010000001">
    <property type="protein sequence ID" value="NVD43503.1"/>
    <property type="molecule type" value="Genomic_DNA"/>
</dbReference>
<accession>A0A850H0N4</accession>
<dbReference type="Gene3D" id="1.10.10.60">
    <property type="entry name" value="Homeodomain-like"/>
    <property type="match status" value="1"/>
</dbReference>
<name>A0A850H0N4_9SPHN</name>
<evidence type="ECO:0000313" key="2">
    <source>
        <dbReference type="Proteomes" id="UP000561438"/>
    </source>
</evidence>